<dbReference type="Gene3D" id="2.40.128.380">
    <property type="entry name" value="T3SS negative regulator GrlR"/>
    <property type="match status" value="1"/>
</dbReference>
<protein>
    <recommendedName>
        <fullName evidence="3">Type III secretion system (T3SS) negative regulator GrlR</fullName>
    </recommendedName>
</protein>
<sequence length="108" mass="11646">MEDGLYEVHFHTIHGTGTGVVYAIGGKLRGGNSAFAFMGNYQNRGETISVKVSSKRFNPDQSFKSVFGFEGVTLALTGRVNGDLLDFEGSALQLPGVPFKAQLTRICD</sequence>
<organism evidence="1 2">
    <name type="scientific">Tardiphaga robiniae</name>
    <dbReference type="NCBI Taxonomy" id="943830"/>
    <lineage>
        <taxon>Bacteria</taxon>
        <taxon>Pseudomonadati</taxon>
        <taxon>Pseudomonadota</taxon>
        <taxon>Alphaproteobacteria</taxon>
        <taxon>Hyphomicrobiales</taxon>
        <taxon>Nitrobacteraceae</taxon>
        <taxon>Tardiphaga</taxon>
    </lineage>
</organism>
<dbReference type="AlphaFoldDB" id="A0A163ZT07"/>
<dbReference type="Proteomes" id="UP000076574">
    <property type="component" value="Unassembled WGS sequence"/>
</dbReference>
<name>A0A163ZT07_9BRAD</name>
<evidence type="ECO:0000313" key="2">
    <source>
        <dbReference type="Proteomes" id="UP000076574"/>
    </source>
</evidence>
<evidence type="ECO:0000313" key="1">
    <source>
        <dbReference type="EMBL" id="KZD23828.1"/>
    </source>
</evidence>
<dbReference type="InterPro" id="IPR043019">
    <property type="entry name" value="GrlR_sf"/>
</dbReference>
<comment type="caution">
    <text evidence="1">The sequence shown here is derived from an EMBL/GenBank/DDBJ whole genome shotgun (WGS) entry which is preliminary data.</text>
</comment>
<keyword evidence="2" id="KW-1185">Reference proteome</keyword>
<reference evidence="1 2" key="1">
    <citation type="submission" date="2016-03" db="EMBL/GenBank/DDBJ databases">
        <title>Microsymbionts genomes from the relict species Vavilovia formosa (Stev.) Fed.</title>
        <authorList>
            <person name="Kopat V."/>
            <person name="Chirak E."/>
            <person name="Kimeklis A."/>
            <person name="Andronov E."/>
        </authorList>
    </citation>
    <scope>NUCLEOTIDE SEQUENCE [LARGE SCALE GENOMIC DNA]</scope>
    <source>
        <strain evidence="1 2">Vaf07</strain>
    </source>
</reference>
<gene>
    <name evidence="1" type="ORF">A4A58_25645</name>
</gene>
<dbReference type="OrthoDB" id="7856226at2"/>
<accession>A0A163ZT07</accession>
<evidence type="ECO:0008006" key="3">
    <source>
        <dbReference type="Google" id="ProtNLM"/>
    </source>
</evidence>
<dbReference type="RefSeq" id="WP_068732098.1">
    <property type="nucleotide sequence ID" value="NZ_LVYV01000008.1"/>
</dbReference>
<dbReference type="EMBL" id="LVYV01000008">
    <property type="protein sequence ID" value="KZD23828.1"/>
    <property type="molecule type" value="Genomic_DNA"/>
</dbReference>
<proteinExistence type="predicted"/>